<dbReference type="InParanoid" id="L8G3V3"/>
<accession>L8G3V3</accession>
<evidence type="ECO:0000256" key="1">
    <source>
        <dbReference type="SAM" id="MobiDB-lite"/>
    </source>
</evidence>
<name>L8G3V3_PSED2</name>
<evidence type="ECO:0000313" key="3">
    <source>
        <dbReference type="Proteomes" id="UP000011064"/>
    </source>
</evidence>
<dbReference type="Gene3D" id="3.40.50.300">
    <property type="entry name" value="P-loop containing nucleotide triphosphate hydrolases"/>
    <property type="match status" value="1"/>
</dbReference>
<dbReference type="Proteomes" id="UP000011064">
    <property type="component" value="Unassembled WGS sequence"/>
</dbReference>
<dbReference type="EMBL" id="GL573205">
    <property type="protein sequence ID" value="ELR07499.1"/>
    <property type="molecule type" value="Genomic_DNA"/>
</dbReference>
<protein>
    <recommendedName>
        <fullName evidence="4">RecA family profile 1 domain-containing protein</fullName>
    </recommendedName>
</protein>
<keyword evidence="3" id="KW-1185">Reference proteome</keyword>
<feature type="region of interest" description="Disordered" evidence="1">
    <location>
        <begin position="175"/>
        <end position="229"/>
    </location>
</feature>
<feature type="compositionally biased region" description="Acidic residues" evidence="1">
    <location>
        <begin position="177"/>
        <end position="192"/>
    </location>
</feature>
<evidence type="ECO:0000313" key="2">
    <source>
        <dbReference type="EMBL" id="ELR07499.1"/>
    </source>
</evidence>
<dbReference type="STRING" id="658429.L8G3V3"/>
<dbReference type="OrthoDB" id="5957327at2759"/>
<reference evidence="3" key="1">
    <citation type="submission" date="2010-09" db="EMBL/GenBank/DDBJ databases">
        <title>The genome sequence of Geomyces destructans 20631-21.</title>
        <authorList>
            <consortium name="The Broad Institute Genome Sequencing Platform"/>
            <person name="Cuomo C.A."/>
            <person name="Blehert D.S."/>
            <person name="Lorch J.M."/>
            <person name="Young S.K."/>
            <person name="Zeng Q."/>
            <person name="Gargeya S."/>
            <person name="Fitzgerald M."/>
            <person name="Haas B."/>
            <person name="Abouelleil A."/>
            <person name="Alvarado L."/>
            <person name="Arachchi H.M."/>
            <person name="Berlin A."/>
            <person name="Brown A."/>
            <person name="Chapman S.B."/>
            <person name="Chen Z."/>
            <person name="Dunbar C."/>
            <person name="Freedman E."/>
            <person name="Gearin G."/>
            <person name="Gellesch M."/>
            <person name="Goldberg J."/>
            <person name="Griggs A."/>
            <person name="Gujja S."/>
            <person name="Heiman D."/>
            <person name="Howarth C."/>
            <person name="Larson L."/>
            <person name="Lui A."/>
            <person name="MacDonald P.J.P."/>
            <person name="Montmayeur A."/>
            <person name="Murphy C."/>
            <person name="Neiman D."/>
            <person name="Pearson M."/>
            <person name="Priest M."/>
            <person name="Roberts A."/>
            <person name="Saif S."/>
            <person name="Shea T."/>
            <person name="Shenoy N."/>
            <person name="Sisk P."/>
            <person name="Stolte C."/>
            <person name="Sykes S."/>
            <person name="Wortman J."/>
            <person name="Nusbaum C."/>
            <person name="Birren B."/>
        </authorList>
    </citation>
    <scope>NUCLEOTIDE SEQUENCE [LARGE SCALE GENOMIC DNA]</scope>
    <source>
        <strain evidence="3">ATCC MYA-4855 / 20631-21</strain>
    </source>
</reference>
<dbReference type="VEuPathDB" id="FungiDB:GMDG_02591"/>
<sequence length="229" mass="23404">MASASAAATAPDPSSPPPSTHRLPTQTAAQALAAQRAEEDVKMGVEGLDALLGVRRGEVMEVFGAPGVGKRGFGSNPITPLINALRRLAATSHIALLVLSQTVTQLQPHGPAALNGIEDAPIIELVSGRKRKAEEILEGGVRLGDDDYGWDEGDEVGMPLLGPQTQGSEDVLVVPGEETETEEEEEGWDGGEEGGSGGETPRDGGEGGDVNGEGHTLVGAGLPSSGYVG</sequence>
<evidence type="ECO:0008006" key="4">
    <source>
        <dbReference type="Google" id="ProtNLM"/>
    </source>
</evidence>
<feature type="region of interest" description="Disordered" evidence="1">
    <location>
        <begin position="1"/>
        <end position="35"/>
    </location>
</feature>
<proteinExistence type="predicted"/>
<gene>
    <name evidence="2" type="ORF">GMDG_02591</name>
</gene>
<dbReference type="HOGENOM" id="CLU_1210277_0_0_1"/>
<feature type="compositionally biased region" description="Low complexity" evidence="1">
    <location>
        <begin position="20"/>
        <end position="35"/>
    </location>
</feature>
<dbReference type="InterPro" id="IPR027417">
    <property type="entry name" value="P-loop_NTPase"/>
</dbReference>
<organism evidence="2 3">
    <name type="scientific">Pseudogymnoascus destructans (strain ATCC MYA-4855 / 20631-21)</name>
    <name type="common">Bat white-nose syndrome fungus</name>
    <name type="synonym">Geomyces destructans</name>
    <dbReference type="NCBI Taxonomy" id="658429"/>
    <lineage>
        <taxon>Eukaryota</taxon>
        <taxon>Fungi</taxon>
        <taxon>Dikarya</taxon>
        <taxon>Ascomycota</taxon>
        <taxon>Pezizomycotina</taxon>
        <taxon>Leotiomycetes</taxon>
        <taxon>Thelebolales</taxon>
        <taxon>Thelebolaceae</taxon>
        <taxon>Pseudogymnoascus</taxon>
    </lineage>
</organism>
<dbReference type="AlphaFoldDB" id="L8G3V3"/>
<feature type="compositionally biased region" description="Low complexity" evidence="1">
    <location>
        <begin position="1"/>
        <end position="12"/>
    </location>
</feature>